<protein>
    <submittedName>
        <fullName evidence="3">Alpha-beta hydrolase superfamily lysophospholipase</fullName>
    </submittedName>
</protein>
<keyword evidence="3" id="KW-0378">Hydrolase</keyword>
<dbReference type="AlphaFoldDB" id="A0A7W9CAR1"/>
<proteinExistence type="predicted"/>
<evidence type="ECO:0000313" key="4">
    <source>
        <dbReference type="Proteomes" id="UP000517712"/>
    </source>
</evidence>
<dbReference type="Proteomes" id="UP000517712">
    <property type="component" value="Unassembled WGS sequence"/>
</dbReference>
<dbReference type="SUPFAM" id="SSF53474">
    <property type="entry name" value="alpha/beta-Hydrolases"/>
    <property type="match status" value="1"/>
</dbReference>
<name>A0A7W9CAR1_9MICO</name>
<dbReference type="GO" id="GO:0016787">
    <property type="term" value="F:hydrolase activity"/>
    <property type="evidence" value="ECO:0007669"/>
    <property type="project" value="UniProtKB-KW"/>
</dbReference>
<evidence type="ECO:0000313" key="3">
    <source>
        <dbReference type="EMBL" id="MBB5742174.1"/>
    </source>
</evidence>
<organism evidence="3 4">
    <name type="scientific">Microbacterium ginsengiterrae</name>
    <dbReference type="NCBI Taxonomy" id="546115"/>
    <lineage>
        <taxon>Bacteria</taxon>
        <taxon>Bacillati</taxon>
        <taxon>Actinomycetota</taxon>
        <taxon>Actinomycetes</taxon>
        <taxon>Micrococcales</taxon>
        <taxon>Microbacteriaceae</taxon>
        <taxon>Microbacterium</taxon>
    </lineage>
</organism>
<dbReference type="InterPro" id="IPR022742">
    <property type="entry name" value="Hydrolase_4"/>
</dbReference>
<dbReference type="Pfam" id="PF12146">
    <property type="entry name" value="Hydrolase_4"/>
    <property type="match status" value="1"/>
</dbReference>
<keyword evidence="4" id="KW-1185">Reference proteome</keyword>
<reference evidence="3 4" key="1">
    <citation type="submission" date="2020-08" db="EMBL/GenBank/DDBJ databases">
        <title>Sequencing the genomes of 1000 actinobacteria strains.</title>
        <authorList>
            <person name="Klenk H.-P."/>
        </authorList>
    </citation>
    <scope>NUCLEOTIDE SEQUENCE [LARGE SCALE GENOMIC DNA]</scope>
    <source>
        <strain evidence="3 4">DSM 24823</strain>
    </source>
</reference>
<dbReference type="Gene3D" id="3.40.50.1820">
    <property type="entry name" value="alpha/beta hydrolase"/>
    <property type="match status" value="1"/>
</dbReference>
<gene>
    <name evidence="3" type="ORF">HD600_000671</name>
</gene>
<comment type="caution">
    <text evidence="3">The sequence shown here is derived from an EMBL/GenBank/DDBJ whole genome shotgun (WGS) entry which is preliminary data.</text>
</comment>
<dbReference type="InterPro" id="IPR050266">
    <property type="entry name" value="AB_hydrolase_sf"/>
</dbReference>
<sequence length="393" mass="43546">MTTWMPDVLGDEFEQRTLRLGPDDQGDVEATLVRALPEPSAPRPNGWERFSRRVRGVAVEDARPMLDGVDVLYVHGWSDYFFQKRLARFWTAKGARFFALDLRRYGRSLREGQTPGYVSHLETYDEDIRAALDVMTADAPATGGRRRLILVGHSTGGLVLSLWAARHPDLVDAVILNSPWLEFQIAPLRAAITPVVDLQARLRPLDSAPQIDLGFYARAQAAVADSDDLMETDPKWRPVPAMPVHAGWLSAILRGHRAVAEGLGIPVPVCVLLSARSAVPTRWSDELTSADTVLVVEDIAHRSLKLGASVTVERIDGALHDVFLSRKKARDDAYARLDRWVTGWAAANRVEVAPAEPAHRRWWRSLRVRRAAQATPVPGRTSPASPQGPEPGR</sequence>
<dbReference type="InterPro" id="IPR029058">
    <property type="entry name" value="AB_hydrolase_fold"/>
</dbReference>
<dbReference type="RefSeq" id="WP_184281510.1">
    <property type="nucleotide sequence ID" value="NZ_BAAAPG010000001.1"/>
</dbReference>
<dbReference type="PANTHER" id="PTHR43798:SF33">
    <property type="entry name" value="HYDROLASE, PUTATIVE (AFU_ORTHOLOGUE AFUA_2G14860)-RELATED"/>
    <property type="match status" value="1"/>
</dbReference>
<accession>A0A7W9CAR1</accession>
<dbReference type="EMBL" id="JACHMU010000001">
    <property type="protein sequence ID" value="MBB5742174.1"/>
    <property type="molecule type" value="Genomic_DNA"/>
</dbReference>
<feature type="region of interest" description="Disordered" evidence="1">
    <location>
        <begin position="372"/>
        <end position="393"/>
    </location>
</feature>
<evidence type="ECO:0000256" key="1">
    <source>
        <dbReference type="SAM" id="MobiDB-lite"/>
    </source>
</evidence>
<dbReference type="GO" id="GO:0016020">
    <property type="term" value="C:membrane"/>
    <property type="evidence" value="ECO:0007669"/>
    <property type="project" value="TreeGrafter"/>
</dbReference>
<feature type="domain" description="Serine aminopeptidase S33" evidence="2">
    <location>
        <begin position="71"/>
        <end position="236"/>
    </location>
</feature>
<evidence type="ECO:0000259" key="2">
    <source>
        <dbReference type="Pfam" id="PF12146"/>
    </source>
</evidence>
<dbReference type="PANTHER" id="PTHR43798">
    <property type="entry name" value="MONOACYLGLYCEROL LIPASE"/>
    <property type="match status" value="1"/>
</dbReference>